<dbReference type="EMBL" id="GBRH01191772">
    <property type="protein sequence ID" value="JAE06124.1"/>
    <property type="molecule type" value="Transcribed_RNA"/>
</dbReference>
<reference evidence="3" key="1">
    <citation type="submission" date="2014-09" db="EMBL/GenBank/DDBJ databases">
        <authorList>
            <person name="Magalhaes I.L.F."/>
            <person name="Oliveira U."/>
            <person name="Santos F.R."/>
            <person name="Vidigal T.H.D.A."/>
            <person name="Brescovit A.D."/>
            <person name="Santos A.J."/>
        </authorList>
    </citation>
    <scope>NUCLEOTIDE SEQUENCE</scope>
    <source>
        <tissue evidence="3">Shoot tissue taken approximately 20 cm above the soil surface</tissue>
    </source>
</reference>
<name>A0A0A9F4M0_ARUDO</name>
<reference evidence="3" key="2">
    <citation type="journal article" date="2015" name="Data Brief">
        <title>Shoot transcriptome of the giant reed, Arundo donax.</title>
        <authorList>
            <person name="Barrero R.A."/>
            <person name="Guerrero F.D."/>
            <person name="Moolhuijzen P."/>
            <person name="Goolsby J.A."/>
            <person name="Tidwell J."/>
            <person name="Bellgard S.E."/>
            <person name="Bellgard M.I."/>
        </authorList>
    </citation>
    <scope>NUCLEOTIDE SEQUENCE</scope>
    <source>
        <tissue evidence="3">Shoot tissue taken approximately 20 cm above the soil surface</tissue>
    </source>
</reference>
<proteinExistence type="predicted"/>
<dbReference type="PANTHER" id="PTHR35546:SF134">
    <property type="entry name" value="F-BOX ASSOCIATED DOMAIN-CONTAINING PROTEIN"/>
    <property type="match status" value="1"/>
</dbReference>
<feature type="region of interest" description="Disordered" evidence="1">
    <location>
        <begin position="176"/>
        <end position="208"/>
    </location>
</feature>
<sequence length="208" mass="23634">MLVYSSCNGLLLLTCLTSRDRAIYYVCNPLTKKLISIGLPKECLSCLSLAFDPSKSRHYKVVALGDMYEIHVYSSETWYWRMAVHSDYSASLFKGLCPIRGVFWNGSVVWIVAHSLVRFVIEGELVTKMPMPPRKTGFVPILERFGWPSSDDWLHKGEAHRLLRYPRDAGRSVQMVSSVSYRPQSSERTVPPHRNTNVGYSEPSAKSN</sequence>
<feature type="domain" description="F-box associated beta-propeller type 1" evidence="2">
    <location>
        <begin position="6"/>
        <end position="112"/>
    </location>
</feature>
<evidence type="ECO:0000256" key="1">
    <source>
        <dbReference type="SAM" id="MobiDB-lite"/>
    </source>
</evidence>
<dbReference type="InterPro" id="IPR006527">
    <property type="entry name" value="F-box-assoc_dom_typ1"/>
</dbReference>
<dbReference type="AlphaFoldDB" id="A0A0A9F4M0"/>
<evidence type="ECO:0000313" key="3">
    <source>
        <dbReference type="EMBL" id="JAE06124.1"/>
    </source>
</evidence>
<protein>
    <recommendedName>
        <fullName evidence="2">F-box associated beta-propeller type 1 domain-containing protein</fullName>
    </recommendedName>
</protein>
<organism evidence="3">
    <name type="scientific">Arundo donax</name>
    <name type="common">Giant reed</name>
    <name type="synonym">Donax arundinaceus</name>
    <dbReference type="NCBI Taxonomy" id="35708"/>
    <lineage>
        <taxon>Eukaryota</taxon>
        <taxon>Viridiplantae</taxon>
        <taxon>Streptophyta</taxon>
        <taxon>Embryophyta</taxon>
        <taxon>Tracheophyta</taxon>
        <taxon>Spermatophyta</taxon>
        <taxon>Magnoliopsida</taxon>
        <taxon>Liliopsida</taxon>
        <taxon>Poales</taxon>
        <taxon>Poaceae</taxon>
        <taxon>PACMAD clade</taxon>
        <taxon>Arundinoideae</taxon>
        <taxon>Arundineae</taxon>
        <taxon>Arundo</taxon>
    </lineage>
</organism>
<dbReference type="Pfam" id="PF07734">
    <property type="entry name" value="FBA_1"/>
    <property type="match status" value="1"/>
</dbReference>
<dbReference type="InterPro" id="IPR055290">
    <property type="entry name" value="At3g26010-like"/>
</dbReference>
<dbReference type="PANTHER" id="PTHR35546">
    <property type="entry name" value="F-BOX PROTEIN INTERACTION DOMAIN PROTEIN-RELATED"/>
    <property type="match status" value="1"/>
</dbReference>
<evidence type="ECO:0000259" key="2">
    <source>
        <dbReference type="Pfam" id="PF07734"/>
    </source>
</evidence>
<accession>A0A0A9F4M0</accession>